<feature type="domain" description="Reverse transcriptase" evidence="1">
    <location>
        <begin position="1"/>
        <end position="148"/>
    </location>
</feature>
<dbReference type="InterPro" id="IPR000477">
    <property type="entry name" value="RT_dom"/>
</dbReference>
<dbReference type="InterPro" id="IPR043502">
    <property type="entry name" value="DNA/RNA_pol_sf"/>
</dbReference>
<dbReference type="Pfam" id="PF00078">
    <property type="entry name" value="RVT_1"/>
    <property type="match status" value="1"/>
</dbReference>
<comment type="caution">
    <text evidence="2">The sequence shown here is derived from an EMBL/GenBank/DDBJ whole genome shotgun (WGS) entry which is preliminary data.</text>
</comment>
<organism evidence="2 3">
    <name type="scientific">Mucor saturninus</name>
    <dbReference type="NCBI Taxonomy" id="64648"/>
    <lineage>
        <taxon>Eukaryota</taxon>
        <taxon>Fungi</taxon>
        <taxon>Fungi incertae sedis</taxon>
        <taxon>Mucoromycota</taxon>
        <taxon>Mucoromycotina</taxon>
        <taxon>Mucoromycetes</taxon>
        <taxon>Mucorales</taxon>
        <taxon>Mucorineae</taxon>
        <taxon>Mucoraceae</taxon>
        <taxon>Mucor</taxon>
    </lineage>
</organism>
<evidence type="ECO:0000313" key="3">
    <source>
        <dbReference type="Proteomes" id="UP000603453"/>
    </source>
</evidence>
<proteinExistence type="predicted"/>
<accession>A0A8H7UY81</accession>
<gene>
    <name evidence="2" type="ORF">INT47_008606</name>
</gene>
<reference evidence="2" key="1">
    <citation type="submission" date="2020-12" db="EMBL/GenBank/DDBJ databases">
        <title>Metabolic potential, ecology and presence of endohyphal bacteria is reflected in genomic diversity of Mucoromycotina.</title>
        <authorList>
            <person name="Muszewska A."/>
            <person name="Okrasinska A."/>
            <person name="Steczkiewicz K."/>
            <person name="Drgas O."/>
            <person name="Orlowska M."/>
            <person name="Perlinska-Lenart U."/>
            <person name="Aleksandrzak-Piekarczyk T."/>
            <person name="Szatraj K."/>
            <person name="Zielenkiewicz U."/>
            <person name="Pilsyk S."/>
            <person name="Malc E."/>
            <person name="Mieczkowski P."/>
            <person name="Kruszewska J.S."/>
            <person name="Biernat P."/>
            <person name="Pawlowska J."/>
        </authorList>
    </citation>
    <scope>NUCLEOTIDE SEQUENCE</scope>
    <source>
        <strain evidence="2">WA0000017839</strain>
    </source>
</reference>
<keyword evidence="3" id="KW-1185">Reference proteome</keyword>
<evidence type="ECO:0000313" key="2">
    <source>
        <dbReference type="EMBL" id="KAG2198502.1"/>
    </source>
</evidence>
<name>A0A8H7UY81_9FUNG</name>
<dbReference type="OrthoDB" id="2286689at2759"/>
<sequence length="172" mass="19482">MVYDNSILHHYTQKEKKKRQGDPLSPILFNLALEPLLQTILQDSLLPEVLPHTLYRDSGTPTALKTLASADDVLVVLTRPSEYAILQRHLHIYERASNGKLNTSKTQVLSVTGKPLGPNWLNILASHSITDIFYYRSLIPLTYLGYFIIQSSNQSKYIETLLLEMADKGFDP</sequence>
<protein>
    <recommendedName>
        <fullName evidence="1">Reverse transcriptase domain-containing protein</fullName>
    </recommendedName>
</protein>
<dbReference type="SUPFAM" id="SSF56672">
    <property type="entry name" value="DNA/RNA polymerases"/>
    <property type="match status" value="1"/>
</dbReference>
<dbReference type="PROSITE" id="PS50878">
    <property type="entry name" value="RT_POL"/>
    <property type="match status" value="1"/>
</dbReference>
<dbReference type="AlphaFoldDB" id="A0A8H7UY81"/>
<dbReference type="Proteomes" id="UP000603453">
    <property type="component" value="Unassembled WGS sequence"/>
</dbReference>
<evidence type="ECO:0000259" key="1">
    <source>
        <dbReference type="PROSITE" id="PS50878"/>
    </source>
</evidence>
<dbReference type="EMBL" id="JAEPRD010000109">
    <property type="protein sequence ID" value="KAG2198502.1"/>
    <property type="molecule type" value="Genomic_DNA"/>
</dbReference>